<dbReference type="PANTHER" id="PTHR43553">
    <property type="entry name" value="HEAVY METAL TRANSPORTER"/>
    <property type="match status" value="1"/>
</dbReference>
<organism evidence="5 6">
    <name type="scientific">Thalassovita gelatinovora</name>
    <name type="common">Thalassobius gelatinovorus</name>
    <dbReference type="NCBI Taxonomy" id="53501"/>
    <lineage>
        <taxon>Bacteria</taxon>
        <taxon>Pseudomonadati</taxon>
        <taxon>Pseudomonadota</taxon>
        <taxon>Alphaproteobacteria</taxon>
        <taxon>Rhodobacterales</taxon>
        <taxon>Roseobacteraceae</taxon>
        <taxon>Thalassovita</taxon>
    </lineage>
</organism>
<evidence type="ECO:0000313" key="6">
    <source>
        <dbReference type="Proteomes" id="UP000051587"/>
    </source>
</evidence>
<feature type="domain" description="ABC transporter" evidence="4">
    <location>
        <begin position="30"/>
        <end position="256"/>
    </location>
</feature>
<dbReference type="GO" id="GO:0005524">
    <property type="term" value="F:ATP binding"/>
    <property type="evidence" value="ECO:0007669"/>
    <property type="project" value="UniProtKB-KW"/>
</dbReference>
<dbReference type="GO" id="GO:0042626">
    <property type="term" value="F:ATPase-coupled transmembrane transporter activity"/>
    <property type="evidence" value="ECO:0007669"/>
    <property type="project" value="TreeGrafter"/>
</dbReference>
<dbReference type="Gene3D" id="3.40.50.300">
    <property type="entry name" value="P-loop containing nucleotide triphosphate hydrolases"/>
    <property type="match status" value="1"/>
</dbReference>
<dbReference type="AlphaFoldDB" id="A0A0P1FJN5"/>
<dbReference type="InterPro" id="IPR003439">
    <property type="entry name" value="ABC_transporter-like_ATP-bd"/>
</dbReference>
<evidence type="ECO:0000256" key="3">
    <source>
        <dbReference type="ARBA" id="ARBA00022840"/>
    </source>
</evidence>
<dbReference type="EMBL" id="CYSA01000027">
    <property type="protein sequence ID" value="CUH68222.1"/>
    <property type="molecule type" value="Genomic_DNA"/>
</dbReference>
<name>A0A0P1FJN5_THAGE</name>
<dbReference type="InterPro" id="IPR027417">
    <property type="entry name" value="P-loop_NTPase"/>
</dbReference>
<evidence type="ECO:0000256" key="2">
    <source>
        <dbReference type="ARBA" id="ARBA00022741"/>
    </source>
</evidence>
<dbReference type="EC" id="3.6.3.-" evidence="5"/>
<reference evidence="5 6" key="1">
    <citation type="submission" date="2015-09" db="EMBL/GenBank/DDBJ databases">
        <authorList>
            <consortium name="Swine Surveillance"/>
        </authorList>
    </citation>
    <scope>NUCLEOTIDE SEQUENCE [LARGE SCALE GENOMIC DNA]</scope>
    <source>
        <strain evidence="5 6">CECT 4357</strain>
    </source>
</reference>
<dbReference type="InterPro" id="IPR015856">
    <property type="entry name" value="ABC_transpr_CbiO/EcfA_su"/>
</dbReference>
<gene>
    <name evidence="5" type="primary">bioM</name>
    <name evidence="5" type="ORF">TG4357_03457</name>
</gene>
<keyword evidence="1" id="KW-0813">Transport</keyword>
<dbReference type="SUPFAM" id="SSF52540">
    <property type="entry name" value="P-loop containing nucleoside triphosphate hydrolases"/>
    <property type="match status" value="1"/>
</dbReference>
<keyword evidence="2" id="KW-0547">Nucleotide-binding</keyword>
<dbReference type="CDD" id="cd03225">
    <property type="entry name" value="ABC_cobalt_CbiO_domain1"/>
    <property type="match status" value="1"/>
</dbReference>
<dbReference type="PROSITE" id="PS50893">
    <property type="entry name" value="ABC_TRANSPORTER_2"/>
    <property type="match status" value="1"/>
</dbReference>
<dbReference type="SMART" id="SM00382">
    <property type="entry name" value="AAA"/>
    <property type="match status" value="1"/>
</dbReference>
<dbReference type="InterPro" id="IPR050095">
    <property type="entry name" value="ECF_ABC_transporter_ATP-bd"/>
</dbReference>
<dbReference type="STRING" id="53501.SAMN04488043_104328"/>
<dbReference type="GO" id="GO:0043190">
    <property type="term" value="C:ATP-binding cassette (ABC) transporter complex"/>
    <property type="evidence" value="ECO:0007669"/>
    <property type="project" value="TreeGrafter"/>
</dbReference>
<dbReference type="GO" id="GO:0016887">
    <property type="term" value="F:ATP hydrolysis activity"/>
    <property type="evidence" value="ECO:0007669"/>
    <property type="project" value="InterPro"/>
</dbReference>
<evidence type="ECO:0000256" key="1">
    <source>
        <dbReference type="ARBA" id="ARBA00022448"/>
    </source>
</evidence>
<dbReference type="InterPro" id="IPR003593">
    <property type="entry name" value="AAA+_ATPase"/>
</dbReference>
<proteinExistence type="predicted"/>
<sequence length="265" mass="28978">MASSHLKAEPTIEIQRNIFTAREKTTPVQIALTGLSLAFEQRPVLSDLDLDLRFSRLGIVGRNGSGKSTLARVLAGLVAPSSGKATLDGVDMYADRRAAIRDVGILFQNPDHQIIFPTVLEEVAFGLTQLGRSKRQAERDALDTLAAFHKSDWADVSVATLSQGQKHLVCLMAIVAMAPKTLVLDEPFAGLDIPTKAQLRRYLHLFSGAVIHISHDPQDLKGCETVLWLDKGRIEKVGTGPDVISDYLTEMTRLGDDDDISDLPR</sequence>
<dbReference type="Pfam" id="PF00005">
    <property type="entry name" value="ABC_tran"/>
    <property type="match status" value="1"/>
</dbReference>
<evidence type="ECO:0000259" key="4">
    <source>
        <dbReference type="PROSITE" id="PS50893"/>
    </source>
</evidence>
<dbReference type="Proteomes" id="UP000051587">
    <property type="component" value="Unassembled WGS sequence"/>
</dbReference>
<evidence type="ECO:0000313" key="5">
    <source>
        <dbReference type="EMBL" id="CUH68222.1"/>
    </source>
</evidence>
<keyword evidence="6" id="KW-1185">Reference proteome</keyword>
<accession>A0A0P1FJN5</accession>
<keyword evidence="5" id="KW-0378">Hydrolase</keyword>
<keyword evidence="3 5" id="KW-0067">ATP-binding</keyword>
<protein>
    <submittedName>
        <fullName evidence="5">Biotin transport ATP-binding protein BioM</fullName>
        <ecNumber evidence="5">3.6.3.-</ecNumber>
    </submittedName>
</protein>